<keyword evidence="1" id="KW-0560">Oxidoreductase</keyword>
<accession>A0A0H2RZI4</accession>
<proteinExistence type="inferred from homology"/>
<evidence type="ECO:0000259" key="3">
    <source>
        <dbReference type="Pfam" id="PF01370"/>
    </source>
</evidence>
<dbReference type="GO" id="GO:0016616">
    <property type="term" value="F:oxidoreductase activity, acting on the CH-OH group of donors, NAD or NADP as acceptor"/>
    <property type="evidence" value="ECO:0007669"/>
    <property type="project" value="TreeGrafter"/>
</dbReference>
<evidence type="ECO:0000313" key="5">
    <source>
        <dbReference type="Proteomes" id="UP000053477"/>
    </source>
</evidence>
<evidence type="ECO:0000256" key="2">
    <source>
        <dbReference type="ARBA" id="ARBA00023445"/>
    </source>
</evidence>
<dbReference type="STRING" id="27342.A0A0H2RZI4"/>
<comment type="similarity">
    <text evidence="2">Belongs to the NAD(P)-dependent epimerase/dehydratase family. Dihydroflavonol-4-reductase subfamily.</text>
</comment>
<dbReference type="OrthoDB" id="2735536at2759"/>
<dbReference type="InParanoid" id="A0A0H2RZI4"/>
<dbReference type="InterPro" id="IPR036291">
    <property type="entry name" value="NAD(P)-bd_dom_sf"/>
</dbReference>
<dbReference type="PANTHER" id="PTHR10366">
    <property type="entry name" value="NAD DEPENDENT EPIMERASE/DEHYDRATASE"/>
    <property type="match status" value="1"/>
</dbReference>
<dbReference type="Pfam" id="PF01370">
    <property type="entry name" value="Epimerase"/>
    <property type="match status" value="1"/>
</dbReference>
<protein>
    <submittedName>
        <fullName evidence="4">NAD(P)-binding protein</fullName>
    </submittedName>
</protein>
<dbReference type="Gene3D" id="3.40.50.720">
    <property type="entry name" value="NAD(P)-binding Rossmann-like Domain"/>
    <property type="match status" value="1"/>
</dbReference>
<dbReference type="InterPro" id="IPR001509">
    <property type="entry name" value="Epimerase_deHydtase"/>
</dbReference>
<dbReference type="SUPFAM" id="SSF51735">
    <property type="entry name" value="NAD(P)-binding Rossmann-fold domains"/>
    <property type="match status" value="1"/>
</dbReference>
<dbReference type="PANTHER" id="PTHR10366:SF564">
    <property type="entry name" value="STEROL-4-ALPHA-CARBOXYLATE 3-DEHYDROGENASE, DECARBOXYLATING"/>
    <property type="match status" value="1"/>
</dbReference>
<name>A0A0H2RZI4_9AGAM</name>
<dbReference type="Proteomes" id="UP000053477">
    <property type="component" value="Unassembled WGS sequence"/>
</dbReference>
<dbReference type="InterPro" id="IPR050425">
    <property type="entry name" value="NAD(P)_dehydrat-like"/>
</dbReference>
<sequence length="361" mass="39721">MYSPAEKTSERSLVLITGASGYIGGYVAKDALKAGYSIRLTARTPKVETLRKEYGSEAEIVPLDDIVSGDYSEALEGVSAIIHLASPLPASGKHEVAASEHLRFSLDGTMNLLRQGAAMGVKKMIICSSILAVTDMDNMQNAFNSNHTYTAEDWNPTTTKVLLGSEHHPWWVYGASKAIAEREVWKFANEHPEIDFTVFQPGFVYGPTSGVSIPPRGSSEIPSTPFLLYSNIFKLPFKTGFPPVVPLSVDVRDCARAHVLALSAPPSTEVGRKRLLLSAPSFTWAQAVEHLRTVRPELRERLLSEAEINETYGAMPIGGVARVDCERAKEVLGFSEFISWQKMVEDCVDDLLEVEKGWKFD</sequence>
<dbReference type="EMBL" id="KQ085908">
    <property type="protein sequence ID" value="KLO17164.1"/>
    <property type="molecule type" value="Genomic_DNA"/>
</dbReference>
<evidence type="ECO:0000313" key="4">
    <source>
        <dbReference type="EMBL" id="KLO17164.1"/>
    </source>
</evidence>
<organism evidence="4 5">
    <name type="scientific">Schizopora paradoxa</name>
    <dbReference type="NCBI Taxonomy" id="27342"/>
    <lineage>
        <taxon>Eukaryota</taxon>
        <taxon>Fungi</taxon>
        <taxon>Dikarya</taxon>
        <taxon>Basidiomycota</taxon>
        <taxon>Agaricomycotina</taxon>
        <taxon>Agaricomycetes</taxon>
        <taxon>Hymenochaetales</taxon>
        <taxon>Schizoporaceae</taxon>
        <taxon>Schizopora</taxon>
    </lineage>
</organism>
<keyword evidence="5" id="KW-1185">Reference proteome</keyword>
<gene>
    <name evidence="4" type="ORF">SCHPADRAFT_183524</name>
</gene>
<dbReference type="AlphaFoldDB" id="A0A0H2RZI4"/>
<reference evidence="4 5" key="1">
    <citation type="submission" date="2015-04" db="EMBL/GenBank/DDBJ databases">
        <title>Complete genome sequence of Schizopora paradoxa KUC8140, a cosmopolitan wood degrader in East Asia.</title>
        <authorList>
            <consortium name="DOE Joint Genome Institute"/>
            <person name="Min B."/>
            <person name="Park H."/>
            <person name="Jang Y."/>
            <person name="Kim J.-J."/>
            <person name="Kim K.H."/>
            <person name="Pangilinan J."/>
            <person name="Lipzen A."/>
            <person name="Riley R."/>
            <person name="Grigoriev I.V."/>
            <person name="Spatafora J.W."/>
            <person name="Choi I.-G."/>
        </authorList>
    </citation>
    <scope>NUCLEOTIDE SEQUENCE [LARGE SCALE GENOMIC DNA]</scope>
    <source>
        <strain evidence="4 5">KUC8140</strain>
    </source>
</reference>
<feature type="domain" description="NAD-dependent epimerase/dehydratase" evidence="3">
    <location>
        <begin position="14"/>
        <end position="208"/>
    </location>
</feature>
<evidence type="ECO:0000256" key="1">
    <source>
        <dbReference type="ARBA" id="ARBA00023002"/>
    </source>
</evidence>